<sequence>MSASWSPAIDAESGVSYYVFAIGTNPAGDTTTRGNTRWWQVTYSTSMSVNVALDPAVTYYLSVYAVNGAGLSSAFATSNPVHPVWRALGAPTNVMSIAFSANGYDAGGAATAGWTTTQISTMTAFYTRMYPILVALYGPPADNYTVTAVRDLAYTRSNIFIPSTDEIRMSDSFSPQLFTHELIHAFRNDHILSSDSNWSYDPTLSGFEEGFAQAVSYEAMNAYVAAYPTDSIVAGNTLWGSSNDSNYDVQNVPEIRGTDFWSDGGGTGLYWLRYEMAAAAIRKINIESPGFYKAFNAEYYRRINASPTTLRSTRAVIVDIIKTLVPQIESTPAATWIDAQNIFYSQNVYGQKIFHKIQDYPTSQLYAFQSLYFMETMSCGSEWACWDGTKWVYHRLNGAAGTARLLDAEGSVVWSGPLQMTPTTNPAAGYMGFGSAIKSLTTASTLLPWPGGNTAEYVMNLSTLSLYTFETTFTDPLTNKSTSSSIRRVLGQPVTNSFGGVYGGVVGHRNGTIYLDHAGMPSEPGIPVVHGAFAGTRSWSGISNTRTGGRDSIPGRVSITFLDSDTGQTFSATRNVDYGSATGSQMFLFDFPPISDTTPPAVTIASPATAASISGSVAINANASDDAGVTRVEFRVDGSLIATDSAAPYGTTWNAEAAPLGLHSITAKAFDAAGNSSVYTVTPRVVDATAPVVRFTAPLTGALFATGAKVTLAATATDNRGATRVEFSVNGVLKATDKTSPYSWIWSVPSGRGITYTLRARAFDAAGLFSDSIISVKSK</sequence>
<dbReference type="SUPFAM" id="SSF49265">
    <property type="entry name" value="Fibronectin type III"/>
    <property type="match status" value="1"/>
</dbReference>
<name>A0A6J6VL83_9ZZZZ</name>
<proteinExistence type="predicted"/>
<dbReference type="AlphaFoldDB" id="A0A6J6VL83"/>
<gene>
    <name evidence="2" type="ORF">UFOPK2925_00277</name>
</gene>
<protein>
    <submittedName>
        <fullName evidence="2">Unannotated protein</fullName>
    </submittedName>
</protein>
<evidence type="ECO:0000259" key="1">
    <source>
        <dbReference type="PROSITE" id="PS50853"/>
    </source>
</evidence>
<dbReference type="InterPro" id="IPR036116">
    <property type="entry name" value="FN3_sf"/>
</dbReference>
<dbReference type="InterPro" id="IPR013783">
    <property type="entry name" value="Ig-like_fold"/>
</dbReference>
<accession>A0A6J6VL83</accession>
<dbReference type="PROSITE" id="PS50853">
    <property type="entry name" value="FN3"/>
    <property type="match status" value="1"/>
</dbReference>
<dbReference type="InterPro" id="IPR003961">
    <property type="entry name" value="FN3_dom"/>
</dbReference>
<dbReference type="Pfam" id="PF17957">
    <property type="entry name" value="Big_7"/>
    <property type="match status" value="2"/>
</dbReference>
<dbReference type="Gene3D" id="2.60.40.10">
    <property type="entry name" value="Immunoglobulins"/>
    <property type="match status" value="3"/>
</dbReference>
<organism evidence="2">
    <name type="scientific">freshwater metagenome</name>
    <dbReference type="NCBI Taxonomy" id="449393"/>
    <lineage>
        <taxon>unclassified sequences</taxon>
        <taxon>metagenomes</taxon>
        <taxon>ecological metagenomes</taxon>
    </lineage>
</organism>
<evidence type="ECO:0000313" key="2">
    <source>
        <dbReference type="EMBL" id="CAB4771177.1"/>
    </source>
</evidence>
<feature type="domain" description="Fibronectin type-III" evidence="1">
    <location>
        <begin position="1"/>
        <end position="87"/>
    </location>
</feature>
<reference evidence="2" key="1">
    <citation type="submission" date="2020-05" db="EMBL/GenBank/DDBJ databases">
        <authorList>
            <person name="Chiriac C."/>
            <person name="Salcher M."/>
            <person name="Ghai R."/>
            <person name="Kavagutti S V."/>
        </authorList>
    </citation>
    <scope>NUCLEOTIDE SEQUENCE</scope>
</reference>
<dbReference type="EMBL" id="CAEZZU010000022">
    <property type="protein sequence ID" value="CAB4771177.1"/>
    <property type="molecule type" value="Genomic_DNA"/>
</dbReference>